<comment type="caution">
    <text evidence="1">The sequence shown here is derived from an EMBL/GenBank/DDBJ whole genome shotgun (WGS) entry which is preliminary data.</text>
</comment>
<reference evidence="1 2" key="1">
    <citation type="submission" date="2022-11" db="EMBL/GenBank/DDBJ databases">
        <title>Spartinivicinus poritis sp. nov., isolated from scleractinian coral Porites lutea.</title>
        <authorList>
            <person name="Zhang G."/>
            <person name="Cai L."/>
            <person name="Wei Q."/>
        </authorList>
    </citation>
    <scope>NUCLEOTIDE SEQUENCE [LARGE SCALE GENOMIC DNA]</scope>
    <source>
        <strain evidence="1 2">A2-2</strain>
    </source>
</reference>
<name>A0ABT5UEJ8_9GAMM</name>
<dbReference type="EMBL" id="JAPMOU010000043">
    <property type="protein sequence ID" value="MDE1464795.1"/>
    <property type="molecule type" value="Genomic_DNA"/>
</dbReference>
<sequence>MKLGFIKGYKPDTDIPPFRIVAYGATPGSVKLAANGKAILKGVTGNLVSNAGEMSDVISTGIGCIEYGTNVNYGQCLTADKHGRGIPAKATDNIIGYAEQSGVEGDVGDVYLQITNQPAT</sequence>
<evidence type="ECO:0000313" key="1">
    <source>
        <dbReference type="EMBL" id="MDE1464795.1"/>
    </source>
</evidence>
<protein>
    <submittedName>
        <fullName evidence="1">Uncharacterized protein</fullName>
    </submittedName>
</protein>
<proteinExistence type="predicted"/>
<organism evidence="1 2">
    <name type="scientific">Spartinivicinus poritis</name>
    <dbReference type="NCBI Taxonomy" id="2994640"/>
    <lineage>
        <taxon>Bacteria</taxon>
        <taxon>Pseudomonadati</taxon>
        <taxon>Pseudomonadota</taxon>
        <taxon>Gammaproteobacteria</taxon>
        <taxon>Oceanospirillales</taxon>
        <taxon>Zooshikellaceae</taxon>
        <taxon>Spartinivicinus</taxon>
    </lineage>
</organism>
<dbReference type="Proteomes" id="UP001528823">
    <property type="component" value="Unassembled WGS sequence"/>
</dbReference>
<dbReference type="RefSeq" id="WP_274691104.1">
    <property type="nucleotide sequence ID" value="NZ_JAPMOU010000043.1"/>
</dbReference>
<evidence type="ECO:0000313" key="2">
    <source>
        <dbReference type="Proteomes" id="UP001528823"/>
    </source>
</evidence>
<accession>A0ABT5UEJ8</accession>
<gene>
    <name evidence="1" type="ORF">ORQ98_22805</name>
</gene>
<keyword evidence="2" id="KW-1185">Reference proteome</keyword>